<name>X1C2V1_9ZZZZ</name>
<proteinExistence type="predicted"/>
<dbReference type="AlphaFoldDB" id="X1C2V1"/>
<comment type="caution">
    <text evidence="1">The sequence shown here is derived from an EMBL/GenBank/DDBJ whole genome shotgun (WGS) entry which is preliminary data.</text>
</comment>
<gene>
    <name evidence="1" type="ORF">S01H4_46285</name>
</gene>
<protein>
    <submittedName>
        <fullName evidence="1">Uncharacterized protein</fullName>
    </submittedName>
</protein>
<feature type="non-terminal residue" evidence="1">
    <location>
        <position position="47"/>
    </location>
</feature>
<reference evidence="1" key="1">
    <citation type="journal article" date="2014" name="Front. Microbiol.">
        <title>High frequency of phylogenetically diverse reductive dehalogenase-homologous genes in deep subseafloor sedimentary metagenomes.</title>
        <authorList>
            <person name="Kawai M."/>
            <person name="Futagami T."/>
            <person name="Toyoda A."/>
            <person name="Takaki Y."/>
            <person name="Nishi S."/>
            <person name="Hori S."/>
            <person name="Arai W."/>
            <person name="Tsubouchi T."/>
            <person name="Morono Y."/>
            <person name="Uchiyama I."/>
            <person name="Ito T."/>
            <person name="Fujiyama A."/>
            <person name="Inagaki F."/>
            <person name="Takami H."/>
        </authorList>
    </citation>
    <scope>NUCLEOTIDE SEQUENCE</scope>
    <source>
        <strain evidence="1">Expedition CK06-06</strain>
    </source>
</reference>
<accession>X1C2V1</accession>
<organism evidence="1">
    <name type="scientific">marine sediment metagenome</name>
    <dbReference type="NCBI Taxonomy" id="412755"/>
    <lineage>
        <taxon>unclassified sequences</taxon>
        <taxon>metagenomes</taxon>
        <taxon>ecological metagenomes</taxon>
    </lineage>
</organism>
<sequence length="47" mass="5221">MRVGIPHMGNLYIPLKALFDRLNVDLVIPPVNNQRTLSLGVKHSPEG</sequence>
<evidence type="ECO:0000313" key="1">
    <source>
        <dbReference type="EMBL" id="GAG90748.1"/>
    </source>
</evidence>
<dbReference type="EMBL" id="BART01025849">
    <property type="protein sequence ID" value="GAG90748.1"/>
    <property type="molecule type" value="Genomic_DNA"/>
</dbReference>